<name>A0A967AWK7_9FLAO</name>
<keyword evidence="1" id="KW-0175">Coiled coil</keyword>
<evidence type="ECO:0000313" key="3">
    <source>
        <dbReference type="Proteomes" id="UP000707206"/>
    </source>
</evidence>
<reference evidence="2" key="2">
    <citation type="submission" date="2020-03" db="EMBL/GenBank/DDBJ databases">
        <title>Flavobacteriaceae bacterium strain TP-CH-4, a member of the family Flavobacteriaceae isolated from a deep-sea seamount.</title>
        <authorList>
            <person name="Zhang D.-C."/>
        </authorList>
    </citation>
    <scope>NUCLEOTIDE SEQUENCE</scope>
    <source>
        <strain evidence="2">TP-CH-4</strain>
    </source>
</reference>
<dbReference type="Proteomes" id="UP000707206">
    <property type="component" value="Unassembled WGS sequence"/>
</dbReference>
<sequence length="186" mass="21305">MEKENLDNLFERLKGSFDIEEPTQGHQDRFLEKLNASKGVTSIYKKRNSWWKPFSIAASVAILIGIGLGVLNTRPTLEEQVAEISPEVSQSHFYFASLIEEQVKLLESESSPETQRIVDDTMAQLNKLKDDYNQLEQDLVNGGNSKLILSAMITNFQTRIDLLQDVLDKIETIKNFKNYEDEDYTI</sequence>
<comment type="caution">
    <text evidence="2">The sequence shown here is derived from an EMBL/GenBank/DDBJ whole genome shotgun (WGS) entry which is preliminary data.</text>
</comment>
<protein>
    <submittedName>
        <fullName evidence="2">DUF3379 domain-containing protein</fullName>
    </submittedName>
</protein>
<organism evidence="2 3">
    <name type="scientific">Pelagihabitans pacificus</name>
    <dbReference type="NCBI Taxonomy" id="2696054"/>
    <lineage>
        <taxon>Bacteria</taxon>
        <taxon>Pseudomonadati</taxon>
        <taxon>Bacteroidota</taxon>
        <taxon>Flavobacteriia</taxon>
        <taxon>Flavobacteriales</taxon>
        <taxon>Flavobacteriaceae</taxon>
        <taxon>Pelagihabitans</taxon>
    </lineage>
</organism>
<accession>A0A967AWK7</accession>
<evidence type="ECO:0000256" key="1">
    <source>
        <dbReference type="SAM" id="Coils"/>
    </source>
</evidence>
<keyword evidence="3" id="KW-1185">Reference proteome</keyword>
<dbReference type="AlphaFoldDB" id="A0A967AWK7"/>
<proteinExistence type="predicted"/>
<feature type="coiled-coil region" evidence="1">
    <location>
        <begin position="118"/>
        <end position="145"/>
    </location>
</feature>
<gene>
    <name evidence="2" type="ORF">FK220_017940</name>
</gene>
<dbReference type="RefSeq" id="WP_152575743.1">
    <property type="nucleotide sequence ID" value="NZ_VIKU02000007.1"/>
</dbReference>
<evidence type="ECO:0000313" key="2">
    <source>
        <dbReference type="EMBL" id="NHF61239.1"/>
    </source>
</evidence>
<dbReference type="EMBL" id="VIKU02000007">
    <property type="protein sequence ID" value="NHF61239.1"/>
    <property type="molecule type" value="Genomic_DNA"/>
</dbReference>
<reference evidence="2" key="1">
    <citation type="submission" date="2019-07" db="EMBL/GenBank/DDBJ databases">
        <authorList>
            <person name="De-Chao Zhang Q."/>
        </authorList>
    </citation>
    <scope>NUCLEOTIDE SEQUENCE</scope>
    <source>
        <strain evidence="2">TP-CH-4</strain>
    </source>
</reference>